<dbReference type="InterPro" id="IPR002110">
    <property type="entry name" value="Ankyrin_rpt"/>
</dbReference>
<dbReference type="SUPFAM" id="SSF48403">
    <property type="entry name" value="Ankyrin repeat"/>
    <property type="match status" value="1"/>
</dbReference>
<name>A0A080Z275_PHYNI</name>
<dbReference type="InterPro" id="IPR036770">
    <property type="entry name" value="Ankyrin_rpt-contain_sf"/>
</dbReference>
<protein>
    <submittedName>
        <fullName evidence="1">Uncharacterized protein</fullName>
    </submittedName>
</protein>
<dbReference type="PANTHER" id="PTHR46586:SF3">
    <property type="entry name" value="ANKYRIN REPEAT-CONTAINING PROTEIN"/>
    <property type="match status" value="1"/>
</dbReference>
<dbReference type="InterPro" id="IPR052050">
    <property type="entry name" value="SecEffector_AnkRepeat"/>
</dbReference>
<dbReference type="Gene3D" id="1.25.40.20">
    <property type="entry name" value="Ankyrin repeat-containing domain"/>
    <property type="match status" value="2"/>
</dbReference>
<reference evidence="1 2" key="1">
    <citation type="submission" date="2013-11" db="EMBL/GenBank/DDBJ databases">
        <title>The Genome Sequence of Phytophthora parasitica P1976.</title>
        <authorList>
            <consortium name="The Broad Institute Genomics Platform"/>
            <person name="Russ C."/>
            <person name="Tyler B."/>
            <person name="Panabieres F."/>
            <person name="Shan W."/>
            <person name="Tripathy S."/>
            <person name="Grunwald N."/>
            <person name="Machado M."/>
            <person name="Johnson C.S."/>
            <person name="Walker B."/>
            <person name="Young S."/>
            <person name="Zeng Q."/>
            <person name="Gargeya S."/>
            <person name="Fitzgerald M."/>
            <person name="Haas B."/>
            <person name="Abouelleil A."/>
            <person name="Allen A.W."/>
            <person name="Alvarado L."/>
            <person name="Arachchi H.M."/>
            <person name="Berlin A.M."/>
            <person name="Chapman S.B."/>
            <person name="Gainer-Dewar J."/>
            <person name="Goldberg J."/>
            <person name="Griggs A."/>
            <person name="Gujja S."/>
            <person name="Hansen M."/>
            <person name="Howarth C."/>
            <person name="Imamovic A."/>
            <person name="Ireland A."/>
            <person name="Larimer J."/>
            <person name="McCowan C."/>
            <person name="Murphy C."/>
            <person name="Pearson M."/>
            <person name="Poon T.W."/>
            <person name="Priest M."/>
            <person name="Roberts A."/>
            <person name="Saif S."/>
            <person name="Shea T."/>
            <person name="Sisk P."/>
            <person name="Sykes S."/>
            <person name="Wortman J."/>
            <person name="Nusbaum C."/>
            <person name="Birren B."/>
        </authorList>
    </citation>
    <scope>NUCLEOTIDE SEQUENCE [LARGE SCALE GENOMIC DNA]</scope>
    <source>
        <strain evidence="1 2">P1976</strain>
    </source>
</reference>
<dbReference type="Pfam" id="PF12796">
    <property type="entry name" value="Ank_2"/>
    <property type="match status" value="2"/>
</dbReference>
<dbReference type="EMBL" id="ANJA01003894">
    <property type="protein sequence ID" value="ETO60736.1"/>
    <property type="molecule type" value="Genomic_DNA"/>
</dbReference>
<evidence type="ECO:0000313" key="2">
    <source>
        <dbReference type="Proteomes" id="UP000028582"/>
    </source>
</evidence>
<dbReference type="AlphaFoldDB" id="A0A080Z275"/>
<dbReference type="PANTHER" id="PTHR46586">
    <property type="entry name" value="ANKYRIN REPEAT-CONTAINING PROTEIN"/>
    <property type="match status" value="1"/>
</dbReference>
<dbReference type="Proteomes" id="UP000028582">
    <property type="component" value="Unassembled WGS sequence"/>
</dbReference>
<accession>A0A080Z275</accession>
<dbReference type="SUPFAM" id="SSF140860">
    <property type="entry name" value="Pseudo ankyrin repeat-like"/>
    <property type="match status" value="1"/>
</dbReference>
<sequence length="642" mass="73283">MLQSVEISLQHDNRVLALEQSSGVISRYLGPPILLPFHEACRFGSTILLDWIWNECPTRKDARKSFWCLTNYLRSDPYYHRWQFEKSLEVAASRGDLHIVKWLFEHFSGCEAPESVVYDAVRKGHLCVLQFLWGRRSGQRSHPECSVRLSPGWLRRKPRWGATAMKKKTVENDQLLQCLDELGSDDLKSAIKYALEIGDTELAQSLVPVGKCVLDYATGCSHVEVVNWLLDCGYLRLDAQLAVSAIENVALRGSLELLQQIFQLHSPLPDNHEHWAKAWGYAILAACTRGHVAIVQWLVEHHLRREACENISTYEPHSAPLALAAKEGHVAVMQYLFDQGLTDGSLLAMHNAIDKGQVSSVEWLLGHFPFDEYRKTGEAIDKSAEYGHLAMLEFFHEVDSTMSYEDVETKRRRIDPPISWWVHAKDPIYWAAKSGHIEILEWIEANRSQKCLPDSIDIAAKYGHLEVTKWLHQHRTEGCTNMILVQAAKLGHLDVVQWLHLNCPEKCSSEAMYVAAENGHSATVKWLYLNCPNSHTNQAVDRAIHSGYFQVACWLQARFPDYKIGNLLAYQKPLVDVGDPLDSASFEMLLCLHVRFNDVFTSHFLELLRKNLLFYGGRYRPVLDHISNWVDENYPTSPMNTS</sequence>
<comment type="caution">
    <text evidence="1">The sequence shown here is derived from an EMBL/GenBank/DDBJ whole genome shotgun (WGS) entry which is preliminary data.</text>
</comment>
<evidence type="ECO:0000313" key="1">
    <source>
        <dbReference type="EMBL" id="ETO60736.1"/>
    </source>
</evidence>
<gene>
    <name evidence="1" type="ORF">F444_21127</name>
</gene>
<dbReference type="SMART" id="SM00248">
    <property type="entry name" value="ANK"/>
    <property type="match status" value="6"/>
</dbReference>
<organism evidence="1 2">
    <name type="scientific">Phytophthora nicotianae P1976</name>
    <dbReference type="NCBI Taxonomy" id="1317066"/>
    <lineage>
        <taxon>Eukaryota</taxon>
        <taxon>Sar</taxon>
        <taxon>Stramenopiles</taxon>
        <taxon>Oomycota</taxon>
        <taxon>Peronosporomycetes</taxon>
        <taxon>Peronosporales</taxon>
        <taxon>Peronosporaceae</taxon>
        <taxon>Phytophthora</taxon>
    </lineage>
</organism>
<dbReference type="OrthoDB" id="194358at2759"/>
<proteinExistence type="predicted"/>